<dbReference type="InterPro" id="IPR043504">
    <property type="entry name" value="Peptidase_S1_PA_chymotrypsin"/>
</dbReference>
<dbReference type="CDD" id="cd00190">
    <property type="entry name" value="Tryp_SPc"/>
    <property type="match status" value="1"/>
</dbReference>
<dbReference type="PROSITE" id="PS00134">
    <property type="entry name" value="TRYPSIN_HIS"/>
    <property type="match status" value="1"/>
</dbReference>
<comment type="caution">
    <text evidence="3">The sequence shown here is derived from an EMBL/GenBank/DDBJ whole genome shotgun (WGS) entry which is preliminary data.</text>
</comment>
<organism evidence="3 4">
    <name type="scientific">Meganyctiphanes norvegica</name>
    <name type="common">Northern krill</name>
    <name type="synonym">Thysanopoda norvegica</name>
    <dbReference type="NCBI Taxonomy" id="48144"/>
    <lineage>
        <taxon>Eukaryota</taxon>
        <taxon>Metazoa</taxon>
        <taxon>Ecdysozoa</taxon>
        <taxon>Arthropoda</taxon>
        <taxon>Crustacea</taxon>
        <taxon>Multicrustacea</taxon>
        <taxon>Malacostraca</taxon>
        <taxon>Eumalacostraca</taxon>
        <taxon>Eucarida</taxon>
        <taxon>Euphausiacea</taxon>
        <taxon>Euphausiidae</taxon>
        <taxon>Meganyctiphanes</taxon>
    </lineage>
</organism>
<dbReference type="Pfam" id="PF00089">
    <property type="entry name" value="Trypsin"/>
    <property type="match status" value="1"/>
</dbReference>
<dbReference type="GO" id="GO:0004252">
    <property type="term" value="F:serine-type endopeptidase activity"/>
    <property type="evidence" value="ECO:0007669"/>
    <property type="project" value="InterPro"/>
</dbReference>
<feature type="domain" description="Peptidase S1" evidence="2">
    <location>
        <begin position="101"/>
        <end position="287"/>
    </location>
</feature>
<protein>
    <recommendedName>
        <fullName evidence="2">Peptidase S1 domain-containing protein</fullName>
    </recommendedName>
</protein>
<evidence type="ECO:0000313" key="3">
    <source>
        <dbReference type="EMBL" id="CAL4105920.1"/>
    </source>
</evidence>
<dbReference type="PROSITE" id="PS50240">
    <property type="entry name" value="TRYPSIN_DOM"/>
    <property type="match status" value="1"/>
</dbReference>
<dbReference type="PANTHER" id="PTHR24252:SF7">
    <property type="entry name" value="HYALIN"/>
    <property type="match status" value="1"/>
</dbReference>
<name>A0AAV2R1W0_MEGNR</name>
<gene>
    <name evidence="3" type="ORF">MNOR_LOCUS18208</name>
</gene>
<dbReference type="InterPro" id="IPR001314">
    <property type="entry name" value="Peptidase_S1A"/>
</dbReference>
<dbReference type="Proteomes" id="UP001497623">
    <property type="component" value="Unassembled WGS sequence"/>
</dbReference>
<dbReference type="InterPro" id="IPR018114">
    <property type="entry name" value="TRYPSIN_HIS"/>
</dbReference>
<dbReference type="FunFam" id="2.40.10.10:FF:000166">
    <property type="entry name" value="Trypsin"/>
    <property type="match status" value="1"/>
</dbReference>
<proteinExistence type="predicted"/>
<keyword evidence="1" id="KW-1015">Disulfide bond</keyword>
<sequence>MSKPSPALATHPHTYLGSVVVGDSRYCGSNGPVNVIVSNNLKIWFKSDRRSNFDGFSCTASIAGTVITTAAPVDPDTVITTAAPVVPERCVCGTVNRITKIVGGVTAEVNEYPWQVALVGRGSSGVYCGGSLINDRWVLTAAHCIKSGVDQVLLGNHLQSQTDFAEIRVNVRRVVDHPNYNNKTQDNDFSLLELATPVDLEIIDPDIRPICLPSASNPTENEGVTAIITGWGTTYLGGHQPDVLLEATVTTMSNEHCNRLFQAYRYGSPIHSSMICASGPGKDSCQGHGERSDC</sequence>
<reference evidence="3 4" key="1">
    <citation type="submission" date="2024-05" db="EMBL/GenBank/DDBJ databases">
        <authorList>
            <person name="Wallberg A."/>
        </authorList>
    </citation>
    <scope>NUCLEOTIDE SEQUENCE [LARGE SCALE GENOMIC DNA]</scope>
</reference>
<accession>A0AAV2R1W0</accession>
<dbReference type="InterPro" id="IPR009003">
    <property type="entry name" value="Peptidase_S1_PA"/>
</dbReference>
<dbReference type="GO" id="GO:0006508">
    <property type="term" value="P:proteolysis"/>
    <property type="evidence" value="ECO:0007669"/>
    <property type="project" value="InterPro"/>
</dbReference>
<dbReference type="Gene3D" id="2.40.10.10">
    <property type="entry name" value="Trypsin-like serine proteases"/>
    <property type="match status" value="1"/>
</dbReference>
<dbReference type="AlphaFoldDB" id="A0AAV2R1W0"/>
<dbReference type="InterPro" id="IPR001254">
    <property type="entry name" value="Trypsin_dom"/>
</dbReference>
<dbReference type="PRINTS" id="PR00722">
    <property type="entry name" value="CHYMOTRYPSIN"/>
</dbReference>
<evidence type="ECO:0000259" key="2">
    <source>
        <dbReference type="PROSITE" id="PS50240"/>
    </source>
</evidence>
<dbReference type="SUPFAM" id="SSF50494">
    <property type="entry name" value="Trypsin-like serine proteases"/>
    <property type="match status" value="1"/>
</dbReference>
<dbReference type="EMBL" id="CAXKWB010012908">
    <property type="protein sequence ID" value="CAL4105920.1"/>
    <property type="molecule type" value="Genomic_DNA"/>
</dbReference>
<evidence type="ECO:0000313" key="4">
    <source>
        <dbReference type="Proteomes" id="UP001497623"/>
    </source>
</evidence>
<feature type="non-terminal residue" evidence="3">
    <location>
        <position position="294"/>
    </location>
</feature>
<dbReference type="SMART" id="SM00020">
    <property type="entry name" value="Tryp_SPc"/>
    <property type="match status" value="1"/>
</dbReference>
<evidence type="ECO:0000256" key="1">
    <source>
        <dbReference type="ARBA" id="ARBA00023157"/>
    </source>
</evidence>
<dbReference type="PANTHER" id="PTHR24252">
    <property type="entry name" value="ACROSIN-RELATED"/>
    <property type="match status" value="1"/>
</dbReference>
<keyword evidence="4" id="KW-1185">Reference proteome</keyword>